<proteinExistence type="predicted"/>
<organism evidence="2 3">
    <name type="scientific">Symbiodinium pilosum</name>
    <name type="common">Dinoflagellate</name>
    <dbReference type="NCBI Taxonomy" id="2952"/>
    <lineage>
        <taxon>Eukaryota</taxon>
        <taxon>Sar</taxon>
        <taxon>Alveolata</taxon>
        <taxon>Dinophyceae</taxon>
        <taxon>Suessiales</taxon>
        <taxon>Symbiodiniaceae</taxon>
        <taxon>Symbiodinium</taxon>
    </lineage>
</organism>
<evidence type="ECO:0000313" key="3">
    <source>
        <dbReference type="Proteomes" id="UP000649617"/>
    </source>
</evidence>
<feature type="compositionally biased region" description="Basic residues" evidence="1">
    <location>
        <begin position="100"/>
        <end position="112"/>
    </location>
</feature>
<feature type="compositionally biased region" description="Polar residues" evidence="1">
    <location>
        <begin position="195"/>
        <end position="204"/>
    </location>
</feature>
<gene>
    <name evidence="2" type="ORF">SPIL2461_LOCUS4811</name>
</gene>
<accession>A0A812LPZ9</accession>
<feature type="region of interest" description="Disordered" evidence="1">
    <location>
        <begin position="94"/>
        <end position="117"/>
    </location>
</feature>
<feature type="non-terminal residue" evidence="2">
    <location>
        <position position="1"/>
    </location>
</feature>
<comment type="caution">
    <text evidence="2">The sequence shown here is derived from an EMBL/GenBank/DDBJ whole genome shotgun (WGS) entry which is preliminary data.</text>
</comment>
<evidence type="ECO:0000313" key="2">
    <source>
        <dbReference type="EMBL" id="CAE7250633.1"/>
    </source>
</evidence>
<dbReference type="EMBL" id="CAJNIZ010006517">
    <property type="protein sequence ID" value="CAE7250633.1"/>
    <property type="molecule type" value="Genomic_DNA"/>
</dbReference>
<reference evidence="2" key="1">
    <citation type="submission" date="2021-02" db="EMBL/GenBank/DDBJ databases">
        <authorList>
            <person name="Dougan E. K."/>
            <person name="Rhodes N."/>
            <person name="Thang M."/>
            <person name="Chan C."/>
        </authorList>
    </citation>
    <scope>NUCLEOTIDE SEQUENCE</scope>
</reference>
<sequence>QPDALWEGMPLTDPERARQAGSAPAPAPPQASAPAASNVWAERAPPRLDSEAVQRMQASFRANYPGEHLGADGMPSIRLLSLVHQWFAPKGVIKWDGKGKGKPGKGNGKKGGGKVQTRLKDDGKVTALAEAMRNLQLKHGNKTLCVRFNKTECNDRNCKFAHLCAIRLANGQACGQRHPASQRRFKSQADKPSTEHSSTPQPRSRTPMPARKPAQQPRLFLDLFSGQHAPLTHAMERLGCDCFHPFDIAFAPGLDILDDSRYRLLLRVACSGIVGAGWSAPPRKAYSRLKLRKPGPKALRTPEFMQGVPGLSEDELLRVSQSAEVHARSRRVTSCIREAGLEQPPSSMAWLEEDNVTLLRELCAHCSHVAACEHGVLLQVLGLLRKLRIYSHSGMHLPPPSRRA</sequence>
<protein>
    <recommendedName>
        <fullName evidence="4">C3H1-type domain-containing protein</fullName>
    </recommendedName>
</protein>
<dbReference type="AlphaFoldDB" id="A0A812LPZ9"/>
<name>A0A812LPZ9_SYMPI</name>
<keyword evidence="3" id="KW-1185">Reference proteome</keyword>
<feature type="region of interest" description="Disordered" evidence="1">
    <location>
        <begin position="177"/>
        <end position="214"/>
    </location>
</feature>
<evidence type="ECO:0008006" key="4">
    <source>
        <dbReference type="Google" id="ProtNLM"/>
    </source>
</evidence>
<feature type="region of interest" description="Disordered" evidence="1">
    <location>
        <begin position="1"/>
        <end position="43"/>
    </location>
</feature>
<evidence type="ECO:0000256" key="1">
    <source>
        <dbReference type="SAM" id="MobiDB-lite"/>
    </source>
</evidence>
<dbReference type="Proteomes" id="UP000649617">
    <property type="component" value="Unassembled WGS sequence"/>
</dbReference>